<organism evidence="7 8">
    <name type="scientific">Psychrobacter urativorans</name>
    <dbReference type="NCBI Taxonomy" id="45610"/>
    <lineage>
        <taxon>Bacteria</taxon>
        <taxon>Pseudomonadati</taxon>
        <taxon>Pseudomonadota</taxon>
        <taxon>Gammaproteobacteria</taxon>
        <taxon>Moraxellales</taxon>
        <taxon>Moraxellaceae</taxon>
        <taxon>Psychrobacter</taxon>
    </lineage>
</organism>
<name>A0A0M3V8T5_9GAMM</name>
<dbReference type="PIRSF" id="PIRSF004749">
    <property type="entry name" value="Pep_def"/>
    <property type="match status" value="1"/>
</dbReference>
<evidence type="ECO:0000256" key="5">
    <source>
        <dbReference type="ARBA" id="ARBA00023004"/>
    </source>
</evidence>
<dbReference type="GO" id="GO:0046872">
    <property type="term" value="F:metal ion binding"/>
    <property type="evidence" value="ECO:0007669"/>
    <property type="project" value="UniProtKB-KW"/>
</dbReference>
<dbReference type="Gene3D" id="3.90.45.10">
    <property type="entry name" value="Peptide deformylase"/>
    <property type="match status" value="1"/>
</dbReference>
<dbReference type="SUPFAM" id="SSF56420">
    <property type="entry name" value="Peptide deformylase"/>
    <property type="match status" value="1"/>
</dbReference>
<evidence type="ECO:0000256" key="2">
    <source>
        <dbReference type="ARBA" id="ARBA00022723"/>
    </source>
</evidence>
<dbReference type="Proteomes" id="UP000059847">
    <property type="component" value="Chromosome"/>
</dbReference>
<comment type="function">
    <text evidence="6">Removes the formyl group from the N-terminal Met of newly synthesized proteins. Requires at least a dipeptide for an efficient rate of reaction. N-terminal L-methionine is a prerequisite for activity but the enzyme has broad specificity at other positions.</text>
</comment>
<dbReference type="NCBIfam" id="NF001159">
    <property type="entry name" value="PRK00150.1-3"/>
    <property type="match status" value="1"/>
</dbReference>
<dbReference type="PRINTS" id="PR01576">
    <property type="entry name" value="PDEFORMYLASE"/>
</dbReference>
<dbReference type="EC" id="3.5.1.88" evidence="6"/>
<accession>A0A0M3V8T5</accession>
<keyword evidence="3 6" id="KW-0378">Hydrolase</keyword>
<protein>
    <recommendedName>
        <fullName evidence="6">Peptide deformylase</fullName>
        <shortName evidence="6">PDF</shortName>
        <ecNumber evidence="6">3.5.1.88</ecNumber>
    </recommendedName>
    <alternativeName>
        <fullName evidence="6">Polypeptide deformylase</fullName>
    </alternativeName>
</protein>
<feature type="binding site" evidence="6">
    <location>
        <position position="92"/>
    </location>
    <ligand>
        <name>Fe cation</name>
        <dbReference type="ChEBI" id="CHEBI:24875"/>
    </ligand>
</feature>
<feature type="binding site" evidence="6">
    <location>
        <position position="138"/>
    </location>
    <ligand>
        <name>Fe cation</name>
        <dbReference type="ChEBI" id="CHEBI:24875"/>
    </ligand>
</feature>
<feature type="binding site" evidence="6">
    <location>
        <position position="134"/>
    </location>
    <ligand>
        <name>Fe cation</name>
        <dbReference type="ChEBI" id="CHEBI:24875"/>
    </ligand>
</feature>
<gene>
    <name evidence="6" type="primary">def</name>
    <name evidence="7" type="ORF">AOC03_06600</name>
</gene>
<dbReference type="GO" id="GO:0006412">
    <property type="term" value="P:translation"/>
    <property type="evidence" value="ECO:0007669"/>
    <property type="project" value="UniProtKB-UniRule"/>
</dbReference>
<dbReference type="PANTHER" id="PTHR10458:SF21">
    <property type="entry name" value="PEPTIDE DEFORMYLASE"/>
    <property type="match status" value="1"/>
</dbReference>
<evidence type="ECO:0000256" key="4">
    <source>
        <dbReference type="ARBA" id="ARBA00022917"/>
    </source>
</evidence>
<evidence type="ECO:0000256" key="6">
    <source>
        <dbReference type="HAMAP-Rule" id="MF_00163"/>
    </source>
</evidence>
<dbReference type="RefSeq" id="WP_062534397.1">
    <property type="nucleotide sequence ID" value="NZ_CP012678.1"/>
</dbReference>
<dbReference type="OrthoDB" id="9804313at2"/>
<dbReference type="EMBL" id="CP012678">
    <property type="protein sequence ID" value="ALF59743.1"/>
    <property type="molecule type" value="Genomic_DNA"/>
</dbReference>
<comment type="catalytic activity">
    <reaction evidence="6">
        <text>N-terminal N-formyl-L-methionyl-[peptide] + H2O = N-terminal L-methionyl-[peptide] + formate</text>
        <dbReference type="Rhea" id="RHEA:24420"/>
        <dbReference type="Rhea" id="RHEA-COMP:10639"/>
        <dbReference type="Rhea" id="RHEA-COMP:10640"/>
        <dbReference type="ChEBI" id="CHEBI:15377"/>
        <dbReference type="ChEBI" id="CHEBI:15740"/>
        <dbReference type="ChEBI" id="CHEBI:49298"/>
        <dbReference type="ChEBI" id="CHEBI:64731"/>
        <dbReference type="EC" id="3.5.1.88"/>
    </reaction>
</comment>
<feature type="active site" evidence="6">
    <location>
        <position position="135"/>
    </location>
</feature>
<evidence type="ECO:0000313" key="7">
    <source>
        <dbReference type="EMBL" id="ALF59743.1"/>
    </source>
</evidence>
<evidence type="ECO:0000256" key="3">
    <source>
        <dbReference type="ARBA" id="ARBA00022801"/>
    </source>
</evidence>
<comment type="similarity">
    <text evidence="1 6">Belongs to the polypeptide deformylase family.</text>
</comment>
<keyword evidence="5 6" id="KW-0408">Iron</keyword>
<evidence type="ECO:0000313" key="8">
    <source>
        <dbReference type="Proteomes" id="UP000059847"/>
    </source>
</evidence>
<keyword evidence="8" id="KW-1185">Reference proteome</keyword>
<dbReference type="Pfam" id="PF01327">
    <property type="entry name" value="Pep_deformylase"/>
    <property type="match status" value="1"/>
</dbReference>
<dbReference type="PANTHER" id="PTHR10458">
    <property type="entry name" value="PEPTIDE DEFORMYLASE"/>
    <property type="match status" value="1"/>
</dbReference>
<keyword evidence="4 6" id="KW-0648">Protein biosynthesis</keyword>
<reference evidence="7 8" key="1">
    <citation type="submission" date="2015-09" db="EMBL/GenBank/DDBJ databases">
        <title>Complete genome of Psychrobacter urativorans R10.10B.</title>
        <authorList>
            <person name="See-Too W.S."/>
            <person name="Chan K.G."/>
        </authorList>
    </citation>
    <scope>NUCLEOTIDE SEQUENCE [LARGE SCALE GENOMIC DNA]</scope>
    <source>
        <strain evidence="7 8">R10.10B</strain>
    </source>
</reference>
<keyword evidence="2 6" id="KW-0479">Metal-binding</keyword>
<dbReference type="FunFam" id="3.90.45.10:FF:000001">
    <property type="entry name" value="Peptide deformylase"/>
    <property type="match status" value="1"/>
</dbReference>
<dbReference type="HAMAP" id="MF_00163">
    <property type="entry name" value="Pep_deformylase"/>
    <property type="match status" value="1"/>
</dbReference>
<dbReference type="NCBIfam" id="TIGR00079">
    <property type="entry name" value="pept_deformyl"/>
    <property type="match status" value="1"/>
</dbReference>
<dbReference type="InterPro" id="IPR023635">
    <property type="entry name" value="Peptide_deformylase"/>
</dbReference>
<dbReference type="GO" id="GO:0042586">
    <property type="term" value="F:peptide deformylase activity"/>
    <property type="evidence" value="ECO:0007669"/>
    <property type="project" value="UniProtKB-UniRule"/>
</dbReference>
<dbReference type="AlphaFoldDB" id="A0A0M3V8T5"/>
<comment type="cofactor">
    <cofactor evidence="6">
        <name>Fe(2+)</name>
        <dbReference type="ChEBI" id="CHEBI:29033"/>
    </cofactor>
    <text evidence="6">Binds 1 Fe(2+) ion.</text>
</comment>
<sequence>MALLPILSYPDPRLRTIATPVKDITDDIKTLISDMIATMYDAQGIGLAATQVDRHIQLIVMDLSEDKDAPMVFINPKVTPLVEEKQPYEEGCLSVPDVYDKVERPNKVRIQALDQDGQVIDKEADGLLAVCIQHEMDHLNGVIFVDYLSHLKQTRARDKVRKVLKVRDKQQLDHDRKVKEAQPTPV</sequence>
<dbReference type="InterPro" id="IPR036821">
    <property type="entry name" value="Peptide_deformylase_sf"/>
</dbReference>
<dbReference type="STRING" id="45610.AOC03_06600"/>
<dbReference type="CDD" id="cd00487">
    <property type="entry name" value="Pep_deformylase"/>
    <property type="match status" value="1"/>
</dbReference>
<proteinExistence type="inferred from homology"/>
<dbReference type="KEGG" id="pur:AOC03_06600"/>
<evidence type="ECO:0000256" key="1">
    <source>
        <dbReference type="ARBA" id="ARBA00010759"/>
    </source>
</evidence>